<evidence type="ECO:0000313" key="2">
    <source>
        <dbReference type="EMBL" id="QEE51292.1"/>
    </source>
</evidence>
<accession>A0A5B9G1F7</accession>
<dbReference type="RefSeq" id="WP_147584788.1">
    <property type="nucleotide sequence ID" value="NZ_CP042831.1"/>
</dbReference>
<reference evidence="2 3" key="1">
    <citation type="submission" date="2019-08" db="EMBL/GenBank/DDBJ databases">
        <title>Flavobacterium alkalisoli sp. nov., isolated from rhizosphere soil of Suaeda salsa.</title>
        <authorList>
            <person name="Sun J.-Q."/>
            <person name="Xu L."/>
        </authorList>
    </citation>
    <scope>NUCLEOTIDE SEQUENCE [LARGE SCALE GENOMIC DNA]</scope>
    <source>
        <strain evidence="2 3">XS-5</strain>
    </source>
</reference>
<proteinExistence type="predicted"/>
<gene>
    <name evidence="2" type="ORF">FUA48_17485</name>
</gene>
<name>A0A5B9G1F7_9FLAO</name>
<feature type="domain" description="Glycosyltransferase 2-like" evidence="1">
    <location>
        <begin position="35"/>
        <end position="115"/>
    </location>
</feature>
<dbReference type="CDD" id="cd00761">
    <property type="entry name" value="Glyco_tranf_GTA_type"/>
    <property type="match status" value="1"/>
</dbReference>
<sequence length="254" mass="29396">MNRSSLDFLKPMFVSHFSDYSILVINQTTQNNLLQSDYPSVRVINSFEKGLSKSRNMALQNAKGELCVIADDDIQYKDDFQEKILRVFNENPDTAIAGFRVVNPEGTLFKKYPKARLINPDTLQLLSIMSVEMVLNKTVIHDEIKFDERFGLGAQFTMGEEGVFIFGLLNRGFKIIMEPEVLLQHPKEHTNLKISVSEKYYVQGAFIYKIFHKNYFMWLFVKIFFDLKQGKIKFGDIKTAWRAAAKGKKDLNRI</sequence>
<dbReference type="Pfam" id="PF00535">
    <property type="entry name" value="Glycos_transf_2"/>
    <property type="match status" value="1"/>
</dbReference>
<evidence type="ECO:0000259" key="1">
    <source>
        <dbReference type="Pfam" id="PF00535"/>
    </source>
</evidence>
<dbReference type="AlphaFoldDB" id="A0A5B9G1F7"/>
<dbReference type="OrthoDB" id="9778406at2"/>
<dbReference type="Gene3D" id="3.90.550.10">
    <property type="entry name" value="Spore Coat Polysaccharide Biosynthesis Protein SpsA, Chain A"/>
    <property type="match status" value="1"/>
</dbReference>
<organism evidence="2 3">
    <name type="scientific">Flavobacterium alkalisoli</name>
    <dbReference type="NCBI Taxonomy" id="2602769"/>
    <lineage>
        <taxon>Bacteria</taxon>
        <taxon>Pseudomonadati</taxon>
        <taxon>Bacteroidota</taxon>
        <taxon>Flavobacteriia</taxon>
        <taxon>Flavobacteriales</taxon>
        <taxon>Flavobacteriaceae</taxon>
        <taxon>Flavobacterium</taxon>
    </lineage>
</organism>
<evidence type="ECO:0000313" key="3">
    <source>
        <dbReference type="Proteomes" id="UP000321222"/>
    </source>
</evidence>
<dbReference type="EMBL" id="CP042831">
    <property type="protein sequence ID" value="QEE51292.1"/>
    <property type="molecule type" value="Genomic_DNA"/>
</dbReference>
<keyword evidence="2" id="KW-0808">Transferase</keyword>
<protein>
    <submittedName>
        <fullName evidence="2">Glycosyltransferase family 2 protein</fullName>
    </submittedName>
</protein>
<dbReference type="InterPro" id="IPR029044">
    <property type="entry name" value="Nucleotide-diphossugar_trans"/>
</dbReference>
<dbReference type="KEGG" id="fak:FUA48_17485"/>
<dbReference type="GO" id="GO:0016740">
    <property type="term" value="F:transferase activity"/>
    <property type="evidence" value="ECO:0007669"/>
    <property type="project" value="UniProtKB-KW"/>
</dbReference>
<dbReference type="InterPro" id="IPR001173">
    <property type="entry name" value="Glyco_trans_2-like"/>
</dbReference>
<keyword evidence="3" id="KW-1185">Reference proteome</keyword>
<dbReference type="Proteomes" id="UP000321222">
    <property type="component" value="Chromosome"/>
</dbReference>
<dbReference type="SUPFAM" id="SSF53448">
    <property type="entry name" value="Nucleotide-diphospho-sugar transferases"/>
    <property type="match status" value="1"/>
</dbReference>